<name>A0A0G1SD65_9BACT</name>
<dbReference type="Proteomes" id="UP000034705">
    <property type="component" value="Unassembled WGS sequence"/>
</dbReference>
<feature type="region of interest" description="Disordered" evidence="1">
    <location>
        <begin position="1"/>
        <end position="35"/>
    </location>
</feature>
<dbReference type="AlphaFoldDB" id="A0A0G1SD65"/>
<comment type="caution">
    <text evidence="2">The sequence shown here is derived from an EMBL/GenBank/DDBJ whole genome shotgun (WGS) entry which is preliminary data.</text>
</comment>
<accession>A0A0G1SD65</accession>
<reference evidence="2 3" key="1">
    <citation type="journal article" date="2015" name="Nature">
        <title>rRNA introns, odd ribosomes, and small enigmatic genomes across a large radiation of phyla.</title>
        <authorList>
            <person name="Brown C.T."/>
            <person name="Hug L.A."/>
            <person name="Thomas B.C."/>
            <person name="Sharon I."/>
            <person name="Castelle C.J."/>
            <person name="Singh A."/>
            <person name="Wilkins M.J."/>
            <person name="Williams K.H."/>
            <person name="Banfield J.F."/>
        </authorList>
    </citation>
    <scope>NUCLEOTIDE SEQUENCE [LARGE SCALE GENOMIC DNA]</scope>
</reference>
<feature type="compositionally biased region" description="Low complexity" evidence="1">
    <location>
        <begin position="11"/>
        <end position="27"/>
    </location>
</feature>
<organism evidence="2 3">
    <name type="scientific">Candidatus Uhrbacteria bacterium GW2011_GWF2_46_218</name>
    <dbReference type="NCBI Taxonomy" id="1619001"/>
    <lineage>
        <taxon>Bacteria</taxon>
        <taxon>Candidatus Uhriibacteriota</taxon>
    </lineage>
</organism>
<dbReference type="EMBL" id="LCMG01000029">
    <property type="protein sequence ID" value="KKU31205.1"/>
    <property type="molecule type" value="Genomic_DNA"/>
</dbReference>
<gene>
    <name evidence="2" type="ORF">UX45_C0029G0014</name>
</gene>
<protein>
    <submittedName>
        <fullName evidence="2">Uncharacterized protein</fullName>
    </submittedName>
</protein>
<sequence length="423" mass="48326">MVVFMNDFSRPTPESSPSATPAEAVPPVAGPPDTEVRAQCTSEILGEEAIMDSVSSVRDSLPEQYHAHFETLRQEIIDFTKAHGIPKESLGSPDLLREATSKLSIRFEYLLKNREPKKEDYTEALEYAEEFYHLREQYDFQVKFLEQVGILEGDAIVGIDGKTYPIPTLEQIASRLFEHRETLETKRDQGFTKLLLVPFGMSLRDLIGTFSFFASLYSEAHPDFKLDRYKVIKLYGVWNTDHFQLSYFPKLEEKHRGYFKREILDDSFQDLSSFLGWRVHLFQPSNPSDSYSPGFAHIPRQGKGIPQGDLVFRPPLEAGKSLNEYLSILQKARGDKDSPYHGETGLTPEDWIMAFMIHLSETGKPLDDVLSEKESACCFSEVFSSFETIMEGRWDQSSLQVILDHDILRDKNLQVGIRTSMII</sequence>
<evidence type="ECO:0000313" key="3">
    <source>
        <dbReference type="Proteomes" id="UP000034705"/>
    </source>
</evidence>
<evidence type="ECO:0000313" key="2">
    <source>
        <dbReference type="EMBL" id="KKU31205.1"/>
    </source>
</evidence>
<evidence type="ECO:0000256" key="1">
    <source>
        <dbReference type="SAM" id="MobiDB-lite"/>
    </source>
</evidence>
<proteinExistence type="predicted"/>